<comment type="caution">
    <text evidence="1">The sequence shown here is derived from an EMBL/GenBank/DDBJ whole genome shotgun (WGS) entry which is preliminary data.</text>
</comment>
<gene>
    <name evidence="1" type="ORF">B0H66DRAFT_632633</name>
</gene>
<keyword evidence="2" id="KW-1185">Reference proteome</keyword>
<dbReference type="EMBL" id="JAUEDM010000009">
    <property type="protein sequence ID" value="KAK3312150.1"/>
    <property type="molecule type" value="Genomic_DNA"/>
</dbReference>
<dbReference type="Proteomes" id="UP001283341">
    <property type="component" value="Unassembled WGS sequence"/>
</dbReference>
<dbReference type="Gene3D" id="3.40.50.300">
    <property type="entry name" value="P-loop containing nucleotide triphosphate hydrolases"/>
    <property type="match status" value="1"/>
</dbReference>
<dbReference type="Pfam" id="PF13207">
    <property type="entry name" value="AAA_17"/>
    <property type="match status" value="1"/>
</dbReference>
<dbReference type="InterPro" id="IPR027417">
    <property type="entry name" value="P-loop_NTPase"/>
</dbReference>
<name>A0AAE0HSM4_9PEZI</name>
<sequence length="381" mass="42265">MPGCGKTFLLGKLKKELDQDHFQFFEGSQAIEDLLRGGLEAFHRLSEQEKAHWRQMDMHSIRDQCIASGRAVVVAGHFMFWSEEKDVGQAVYTEADLETYTHIIYMDVPADIHAEKVQLKELCDANSIPFASLPSPDTVSPLLLNFRQDTSPKNHLVAVAKMDEILQAACRTRDCRRLETVLVLDADKTLAASDTGALFWKAVAGLPYSQDIDNCDQQCPLKNVFGSQLGYTYTAFRQVGLIYERLVTAELEKAFDGYCEEVASAVKVHPEFISLLRTVSSHGRILAVVVTCGLRRIWTKILAKEGLGDVVEVSWAVVASQTGSSSLLKSKKLWLVGGLLGRMLATDEKLSLVALRLSENKFTGRGGTDTGNRLFNTPHLD</sequence>
<reference evidence="1" key="2">
    <citation type="submission" date="2023-06" db="EMBL/GenBank/DDBJ databases">
        <authorList>
            <consortium name="Lawrence Berkeley National Laboratory"/>
            <person name="Haridas S."/>
            <person name="Hensen N."/>
            <person name="Bonometti L."/>
            <person name="Westerberg I."/>
            <person name="Brannstrom I.O."/>
            <person name="Guillou S."/>
            <person name="Cros-Aarteil S."/>
            <person name="Calhoun S."/>
            <person name="Kuo A."/>
            <person name="Mondo S."/>
            <person name="Pangilinan J."/>
            <person name="Riley R."/>
            <person name="Labutti K."/>
            <person name="Andreopoulos B."/>
            <person name="Lipzen A."/>
            <person name="Chen C."/>
            <person name="Yanf M."/>
            <person name="Daum C."/>
            <person name="Ng V."/>
            <person name="Clum A."/>
            <person name="Steindorff A."/>
            <person name="Ohm R."/>
            <person name="Martin F."/>
            <person name="Silar P."/>
            <person name="Natvig D."/>
            <person name="Lalanne C."/>
            <person name="Gautier V."/>
            <person name="Ament-Velasquez S.L."/>
            <person name="Kruys A."/>
            <person name="Hutchinson M.I."/>
            <person name="Powell A.J."/>
            <person name="Barry K."/>
            <person name="Miller A.N."/>
            <person name="Grigoriev I.V."/>
            <person name="Debuchy R."/>
            <person name="Gladieux P."/>
            <person name="Thoren M.H."/>
            <person name="Johannesson H."/>
        </authorList>
    </citation>
    <scope>NUCLEOTIDE SEQUENCE</scope>
    <source>
        <strain evidence="1">CBS 118394</strain>
    </source>
</reference>
<dbReference type="SUPFAM" id="SSF52540">
    <property type="entry name" value="P-loop containing nucleoside triphosphate hydrolases"/>
    <property type="match status" value="1"/>
</dbReference>
<dbReference type="AlphaFoldDB" id="A0AAE0HSM4"/>
<protein>
    <submittedName>
        <fullName evidence="1">Uncharacterized protein</fullName>
    </submittedName>
</protein>
<organism evidence="1 2">
    <name type="scientific">Apodospora peruviana</name>
    <dbReference type="NCBI Taxonomy" id="516989"/>
    <lineage>
        <taxon>Eukaryota</taxon>
        <taxon>Fungi</taxon>
        <taxon>Dikarya</taxon>
        <taxon>Ascomycota</taxon>
        <taxon>Pezizomycotina</taxon>
        <taxon>Sordariomycetes</taxon>
        <taxon>Sordariomycetidae</taxon>
        <taxon>Sordariales</taxon>
        <taxon>Lasiosphaeriaceae</taxon>
        <taxon>Apodospora</taxon>
    </lineage>
</organism>
<dbReference type="Pfam" id="PF12710">
    <property type="entry name" value="HAD"/>
    <property type="match status" value="1"/>
</dbReference>
<accession>A0AAE0HSM4</accession>
<evidence type="ECO:0000313" key="2">
    <source>
        <dbReference type="Proteomes" id="UP001283341"/>
    </source>
</evidence>
<evidence type="ECO:0000313" key="1">
    <source>
        <dbReference type="EMBL" id="KAK3312150.1"/>
    </source>
</evidence>
<reference evidence="1" key="1">
    <citation type="journal article" date="2023" name="Mol. Phylogenet. Evol.">
        <title>Genome-scale phylogeny and comparative genomics of the fungal order Sordariales.</title>
        <authorList>
            <person name="Hensen N."/>
            <person name="Bonometti L."/>
            <person name="Westerberg I."/>
            <person name="Brannstrom I.O."/>
            <person name="Guillou S."/>
            <person name="Cros-Aarteil S."/>
            <person name="Calhoun S."/>
            <person name="Haridas S."/>
            <person name="Kuo A."/>
            <person name="Mondo S."/>
            <person name="Pangilinan J."/>
            <person name="Riley R."/>
            <person name="LaButti K."/>
            <person name="Andreopoulos B."/>
            <person name="Lipzen A."/>
            <person name="Chen C."/>
            <person name="Yan M."/>
            <person name="Daum C."/>
            <person name="Ng V."/>
            <person name="Clum A."/>
            <person name="Steindorff A."/>
            <person name="Ohm R.A."/>
            <person name="Martin F."/>
            <person name="Silar P."/>
            <person name="Natvig D.O."/>
            <person name="Lalanne C."/>
            <person name="Gautier V."/>
            <person name="Ament-Velasquez S.L."/>
            <person name="Kruys A."/>
            <person name="Hutchinson M.I."/>
            <person name="Powell A.J."/>
            <person name="Barry K."/>
            <person name="Miller A.N."/>
            <person name="Grigoriev I.V."/>
            <person name="Debuchy R."/>
            <person name="Gladieux P."/>
            <person name="Hiltunen Thoren M."/>
            <person name="Johannesson H."/>
        </authorList>
    </citation>
    <scope>NUCLEOTIDE SEQUENCE</scope>
    <source>
        <strain evidence="1">CBS 118394</strain>
    </source>
</reference>
<proteinExistence type="predicted"/>